<dbReference type="GO" id="GO:0005524">
    <property type="term" value="F:ATP binding"/>
    <property type="evidence" value="ECO:0007669"/>
    <property type="project" value="UniProtKB-KW"/>
</dbReference>
<evidence type="ECO:0000313" key="9">
    <source>
        <dbReference type="EMBL" id="KAJ7095323.1"/>
    </source>
</evidence>
<evidence type="ECO:0000313" key="10">
    <source>
        <dbReference type="Proteomes" id="UP001222325"/>
    </source>
</evidence>
<dbReference type="PROSITE" id="PS51194">
    <property type="entry name" value="HELICASE_CTER"/>
    <property type="match status" value="1"/>
</dbReference>
<dbReference type="InterPro" id="IPR011545">
    <property type="entry name" value="DEAD/DEAH_box_helicase_dom"/>
</dbReference>
<dbReference type="GO" id="GO:0003724">
    <property type="term" value="F:RNA helicase activity"/>
    <property type="evidence" value="ECO:0007669"/>
    <property type="project" value="UniProtKB-EC"/>
</dbReference>
<dbReference type="PROSITE" id="PS51192">
    <property type="entry name" value="HELICASE_ATP_BIND_1"/>
    <property type="match status" value="1"/>
</dbReference>
<keyword evidence="3" id="KW-0378">Hydrolase</keyword>
<feature type="compositionally biased region" description="Basic and acidic residues" evidence="6">
    <location>
        <begin position="94"/>
        <end position="105"/>
    </location>
</feature>
<dbReference type="GO" id="GO:0016787">
    <property type="term" value="F:hydrolase activity"/>
    <property type="evidence" value="ECO:0007669"/>
    <property type="project" value="UniProtKB-KW"/>
</dbReference>
<dbReference type="PANTHER" id="PTHR47958">
    <property type="entry name" value="ATP-DEPENDENT RNA HELICASE DBP3"/>
    <property type="match status" value="1"/>
</dbReference>
<evidence type="ECO:0000256" key="4">
    <source>
        <dbReference type="ARBA" id="ARBA00022806"/>
    </source>
</evidence>
<dbReference type="InterPro" id="IPR027417">
    <property type="entry name" value="P-loop_NTPase"/>
</dbReference>
<evidence type="ECO:0000256" key="5">
    <source>
        <dbReference type="ARBA" id="ARBA00022840"/>
    </source>
</evidence>
<evidence type="ECO:0000256" key="2">
    <source>
        <dbReference type="ARBA" id="ARBA00022741"/>
    </source>
</evidence>
<reference evidence="9" key="1">
    <citation type="submission" date="2023-03" db="EMBL/GenBank/DDBJ databases">
        <title>Massive genome expansion in bonnet fungi (Mycena s.s.) driven by repeated elements and novel gene families across ecological guilds.</title>
        <authorList>
            <consortium name="Lawrence Berkeley National Laboratory"/>
            <person name="Harder C.B."/>
            <person name="Miyauchi S."/>
            <person name="Viragh M."/>
            <person name="Kuo A."/>
            <person name="Thoen E."/>
            <person name="Andreopoulos B."/>
            <person name="Lu D."/>
            <person name="Skrede I."/>
            <person name="Drula E."/>
            <person name="Henrissat B."/>
            <person name="Morin E."/>
            <person name="Kohler A."/>
            <person name="Barry K."/>
            <person name="LaButti K."/>
            <person name="Morin E."/>
            <person name="Salamov A."/>
            <person name="Lipzen A."/>
            <person name="Mereny Z."/>
            <person name="Hegedus B."/>
            <person name="Baldrian P."/>
            <person name="Stursova M."/>
            <person name="Weitz H."/>
            <person name="Taylor A."/>
            <person name="Grigoriev I.V."/>
            <person name="Nagy L.G."/>
            <person name="Martin F."/>
            <person name="Kauserud H."/>
        </authorList>
    </citation>
    <scope>NUCLEOTIDE SEQUENCE</scope>
    <source>
        <strain evidence="9">CBHHK173m</strain>
    </source>
</reference>
<dbReference type="SMART" id="SM00487">
    <property type="entry name" value="DEXDc"/>
    <property type="match status" value="1"/>
</dbReference>
<dbReference type="EC" id="3.6.4.13" evidence="1"/>
<feature type="domain" description="Helicase C-terminal" evidence="8">
    <location>
        <begin position="769"/>
        <end position="925"/>
    </location>
</feature>
<evidence type="ECO:0000259" key="7">
    <source>
        <dbReference type="PROSITE" id="PS51192"/>
    </source>
</evidence>
<proteinExistence type="predicted"/>
<feature type="region of interest" description="Disordered" evidence="6">
    <location>
        <begin position="1"/>
        <end position="154"/>
    </location>
</feature>
<keyword evidence="4" id="KW-0347">Helicase</keyword>
<dbReference type="SUPFAM" id="SSF52540">
    <property type="entry name" value="P-loop containing nucleoside triphosphate hydrolases"/>
    <property type="match status" value="2"/>
</dbReference>
<dbReference type="Proteomes" id="UP001222325">
    <property type="component" value="Unassembled WGS sequence"/>
</dbReference>
<evidence type="ECO:0000256" key="6">
    <source>
        <dbReference type="SAM" id="MobiDB-lite"/>
    </source>
</evidence>
<comment type="caution">
    <text evidence="9">The sequence shown here is derived from an EMBL/GenBank/DDBJ whole genome shotgun (WGS) entry which is preliminary data.</text>
</comment>
<evidence type="ECO:0000256" key="3">
    <source>
        <dbReference type="ARBA" id="ARBA00022801"/>
    </source>
</evidence>
<sequence length="925" mass="98848">MARSAVALNPASTPFFPGGIRASEDEIGLGFGRRPFHETDRSSMSSVSISPSDYRSVRCSPSPPQHDADPDRASSRQQLSGEGQRRSPPSRLGDVSKPEARRPREGSTLGALDPLAERDNSQETPGPLDSGIPRSTSSFFPPYERTAPVAVNNGTSYNAPGGLTSSSPVSSLDSGSHFAATSDQAARSFEAQLKASPIIHDILDRLLRCEYSTREMQRDVGDMQRKVTLLVERSLGIGAQPEFKDPFAVNGNGQSFSSPSMNAPRPSIGNIAPNQPNPSDDLVTVSQRLDMLTASVGQLTAASHQIHASISPLTNNGNSMMGSGTPQIDLAPNQMMSPPGVSSTSMLGHGLPNRPDLRPSPRAPNTPMRTWSAGTLDLPMRPSDPGRQDPLLRDKRRSVSGLVRRDSAGILDLQNENWMGGSPRDSGPMISKWEQLSLAPDLLRSLSKFGVGPPNKIQQRALPFLLRGADIIAQAPPTQERIAAYVIPAIQIAVTNISVRPPNRGPIVIMVSTTVDQATQAQRMIRDLGGPIGVRSALGVGATTNDLSQELRLLQQNMPHIICGTPQKLHALFTSSGGLVGSEVRFLVLDEVDQLIARNLHDFVFSIVKLLPPPRSRPLGPSTPTPGSTPGTISQSSFTSPFDSPNPGRRFSGLGPSPPTETNNSAQPIERQTALFSNTVPQDVLNLASAIQLREPVRVLVRRDGNVTHADTAQSSRGLRQFYLYLAFTAGGRSDPTAAAPGGGLGIIGSGRGASSAESAQAREWKLDALADLFDDVDVAQAIVHVGGMTALDSVVYKLASRGLEAVPLHGDMNAGTKLAALNKFRGASSMIMRQPATKVLVVYDVQVKTPEVAHVPLIINYDLPKAVEEYAHRVAPAIASNYSRAGVIVNFVTATGGDVEMLRSIECFYKIKCPEVPMSLRDIV</sequence>
<feature type="compositionally biased region" description="Polar residues" evidence="6">
    <location>
        <begin position="314"/>
        <end position="326"/>
    </location>
</feature>
<dbReference type="InterPro" id="IPR014001">
    <property type="entry name" value="Helicase_ATP-bd"/>
</dbReference>
<protein>
    <recommendedName>
        <fullName evidence="1">RNA helicase</fullName>
        <ecNumber evidence="1">3.6.4.13</ecNumber>
    </recommendedName>
</protein>
<feature type="compositionally biased region" description="Polar residues" evidence="6">
    <location>
        <begin position="334"/>
        <end position="346"/>
    </location>
</feature>
<keyword evidence="2" id="KW-0547">Nucleotide-binding</keyword>
<keyword evidence="10" id="KW-1185">Reference proteome</keyword>
<feature type="region of interest" description="Disordered" evidence="6">
    <location>
        <begin position="314"/>
        <end position="399"/>
    </location>
</feature>
<feature type="compositionally biased region" description="Basic and acidic residues" evidence="6">
    <location>
        <begin position="384"/>
        <end position="393"/>
    </location>
</feature>
<dbReference type="AlphaFoldDB" id="A0AAD6UCF6"/>
<organism evidence="9 10">
    <name type="scientific">Mycena belliarum</name>
    <dbReference type="NCBI Taxonomy" id="1033014"/>
    <lineage>
        <taxon>Eukaryota</taxon>
        <taxon>Fungi</taxon>
        <taxon>Dikarya</taxon>
        <taxon>Basidiomycota</taxon>
        <taxon>Agaricomycotina</taxon>
        <taxon>Agaricomycetes</taxon>
        <taxon>Agaricomycetidae</taxon>
        <taxon>Agaricales</taxon>
        <taxon>Marasmiineae</taxon>
        <taxon>Mycenaceae</taxon>
        <taxon>Mycena</taxon>
    </lineage>
</organism>
<dbReference type="GO" id="GO:0003676">
    <property type="term" value="F:nucleic acid binding"/>
    <property type="evidence" value="ECO:0007669"/>
    <property type="project" value="InterPro"/>
</dbReference>
<feature type="region of interest" description="Disordered" evidence="6">
    <location>
        <begin position="614"/>
        <end position="667"/>
    </location>
</feature>
<dbReference type="Gene3D" id="3.40.50.300">
    <property type="entry name" value="P-loop containing nucleotide triphosphate hydrolases"/>
    <property type="match status" value="2"/>
</dbReference>
<evidence type="ECO:0000259" key="8">
    <source>
        <dbReference type="PROSITE" id="PS51194"/>
    </source>
</evidence>
<evidence type="ECO:0000256" key="1">
    <source>
        <dbReference type="ARBA" id="ARBA00012552"/>
    </source>
</evidence>
<dbReference type="Pfam" id="PF00271">
    <property type="entry name" value="Helicase_C"/>
    <property type="match status" value="1"/>
</dbReference>
<feature type="domain" description="Helicase ATP-binding" evidence="7">
    <location>
        <begin position="462"/>
        <end position="698"/>
    </location>
</feature>
<gene>
    <name evidence="9" type="ORF">B0H15DRAFT_946737</name>
</gene>
<dbReference type="EMBL" id="JARJCN010000013">
    <property type="protein sequence ID" value="KAJ7095323.1"/>
    <property type="molecule type" value="Genomic_DNA"/>
</dbReference>
<name>A0AAD6UCF6_9AGAR</name>
<dbReference type="Pfam" id="PF00270">
    <property type="entry name" value="DEAD"/>
    <property type="match status" value="1"/>
</dbReference>
<keyword evidence="5" id="KW-0067">ATP-binding</keyword>
<feature type="compositionally biased region" description="Low complexity" evidence="6">
    <location>
        <begin position="42"/>
        <end position="52"/>
    </location>
</feature>
<accession>A0AAD6UCF6</accession>
<feature type="compositionally biased region" description="Polar residues" evidence="6">
    <location>
        <begin position="632"/>
        <end position="643"/>
    </location>
</feature>
<dbReference type="InterPro" id="IPR001650">
    <property type="entry name" value="Helicase_C-like"/>
</dbReference>
<feature type="compositionally biased region" description="Pro residues" evidence="6">
    <location>
        <begin position="614"/>
        <end position="624"/>
    </location>
</feature>